<reference evidence="1 2" key="1">
    <citation type="submission" date="2014-03" db="EMBL/GenBank/DDBJ databases">
        <title>Draft Genome Sequences of Four Burkholderia Strains.</title>
        <authorList>
            <person name="Liu X.Y."/>
            <person name="Li C.X."/>
            <person name="Xu J.H."/>
        </authorList>
    </citation>
    <scope>NUCLEOTIDE SEQUENCE [LARGE SCALE GENOMIC DNA]</scope>
    <source>
        <strain evidence="1 2">DSM 50014</strain>
    </source>
</reference>
<dbReference type="EMBL" id="JFHC01000086">
    <property type="protein sequence ID" value="KDR38529.1"/>
    <property type="molecule type" value="Genomic_DNA"/>
</dbReference>
<dbReference type="Pfam" id="PF05936">
    <property type="entry name" value="T6SS_VasE"/>
    <property type="match status" value="1"/>
</dbReference>
<dbReference type="PANTHER" id="PTHR35566:SF1">
    <property type="entry name" value="TYPE VI SECRETION SYSTEM BASEPLATE COMPONENT TSSK1"/>
    <property type="match status" value="1"/>
</dbReference>
<dbReference type="NCBIfam" id="TIGR03353">
    <property type="entry name" value="VI_chp_4"/>
    <property type="match status" value="1"/>
</dbReference>
<keyword evidence="2" id="KW-1185">Reference proteome</keyword>
<dbReference type="InterPro" id="IPR010263">
    <property type="entry name" value="T6SS_TssK"/>
</dbReference>
<evidence type="ECO:0000313" key="1">
    <source>
        <dbReference type="EMBL" id="KDR38529.1"/>
    </source>
</evidence>
<sequence>MRTFKPLWHEGLILTPQHFQQQEQWLNVAHRQFASLAIAEPWGIVDVQLDEDTLAVGRLALTRLKLRLPDGTLIDSSATDVLPRPRDLSRDIAPDVQSVVVLAALPLLNADGSNCRFDNETLSRPRRYFREFVEVPDLNGTGVEELSVERHAVHLLFDFEPHADDVVCPVARLVRGARGQFEMDRVFVPPCLTLAAHERHRERVARLSDILLAKSTALAARRGERIDQIAEFGVADVSLFWLLHCIHTHWPKLSFLGTHPNQPPERLYEVLATFTGALMTFSTGTALTAIPPYEHAKQDDIFATLEALIRDLLDAIIPSRVIPIGLTRKSATTWAGQFKDERLLEGADYYLSVNAALPAFQLIEQIPKLCKIGSPDDIEHIVNSALAGIALKAVQRVPAAIPVRLENQYFALDASDPAHARMLAARACQLYLPASVPEASLELYAVLTS</sequence>
<proteinExistence type="predicted"/>
<name>A0A069PFB7_9BURK</name>
<protein>
    <submittedName>
        <fullName evidence="1">Type VI secretion protein</fullName>
    </submittedName>
</protein>
<organism evidence="1 2">
    <name type="scientific">Caballeronia glathei</name>
    <dbReference type="NCBI Taxonomy" id="60547"/>
    <lineage>
        <taxon>Bacteria</taxon>
        <taxon>Pseudomonadati</taxon>
        <taxon>Pseudomonadota</taxon>
        <taxon>Betaproteobacteria</taxon>
        <taxon>Burkholderiales</taxon>
        <taxon>Burkholderiaceae</taxon>
        <taxon>Caballeronia</taxon>
    </lineage>
</organism>
<dbReference type="PANTHER" id="PTHR35566">
    <property type="entry name" value="BLR3599 PROTEIN"/>
    <property type="match status" value="1"/>
</dbReference>
<comment type="caution">
    <text evidence="1">The sequence shown here is derived from an EMBL/GenBank/DDBJ whole genome shotgun (WGS) entry which is preliminary data.</text>
</comment>
<gene>
    <name evidence="1" type="ORF">BG61_39535</name>
</gene>
<dbReference type="AlphaFoldDB" id="A0A069PFB7"/>
<dbReference type="STRING" id="60547.GCA_000751215_03553"/>
<evidence type="ECO:0000313" key="2">
    <source>
        <dbReference type="Proteomes" id="UP000027466"/>
    </source>
</evidence>
<accession>A0A069PFB7</accession>
<dbReference type="RefSeq" id="WP_035933886.1">
    <property type="nucleotide sequence ID" value="NZ_CADFFX010000054.1"/>
</dbReference>
<dbReference type="Proteomes" id="UP000027466">
    <property type="component" value="Unassembled WGS sequence"/>
</dbReference>